<feature type="domain" description="PHD-type" evidence="6">
    <location>
        <begin position="118"/>
        <end position="166"/>
    </location>
</feature>
<protein>
    <submittedName>
        <fullName evidence="8">Uncharacterized protein</fullName>
    </submittedName>
</protein>
<dbReference type="InterPro" id="IPR005312">
    <property type="entry name" value="DUF1759"/>
</dbReference>
<evidence type="ECO:0000313" key="9">
    <source>
        <dbReference type="Proteomes" id="UP000069940"/>
    </source>
</evidence>
<evidence type="ECO:0000259" key="7">
    <source>
        <dbReference type="PROSITE" id="PS50994"/>
    </source>
</evidence>
<dbReference type="Gene3D" id="3.30.40.10">
    <property type="entry name" value="Zinc/RING finger domain, C3HC4 (zinc finger)"/>
    <property type="match status" value="1"/>
</dbReference>
<feature type="compositionally biased region" description="Polar residues" evidence="5">
    <location>
        <begin position="183"/>
        <end position="198"/>
    </location>
</feature>
<accession>A0ABM1YP42</accession>
<dbReference type="Pfam" id="PF00628">
    <property type="entry name" value="PHD"/>
    <property type="match status" value="1"/>
</dbReference>
<dbReference type="Gene3D" id="3.30.420.10">
    <property type="entry name" value="Ribonuclease H-like superfamily/Ribonuclease H"/>
    <property type="match status" value="1"/>
</dbReference>
<evidence type="ECO:0000256" key="3">
    <source>
        <dbReference type="ARBA" id="ARBA00022833"/>
    </source>
</evidence>
<dbReference type="Proteomes" id="UP000069940">
    <property type="component" value="Unassembled WGS sequence"/>
</dbReference>
<dbReference type="InterPro" id="IPR008042">
    <property type="entry name" value="Retrotrans_Pao"/>
</dbReference>
<dbReference type="Gene3D" id="3.10.10.10">
    <property type="entry name" value="HIV Type 1 Reverse Transcriptase, subunit A, domain 1"/>
    <property type="match status" value="1"/>
</dbReference>
<feature type="region of interest" description="Disordered" evidence="5">
    <location>
        <begin position="181"/>
        <end position="208"/>
    </location>
</feature>
<dbReference type="PANTHER" id="PTHR47331">
    <property type="entry name" value="PHD-TYPE DOMAIN-CONTAINING PROTEIN"/>
    <property type="match status" value="1"/>
</dbReference>
<dbReference type="PROSITE" id="PS50994">
    <property type="entry name" value="INTEGRASE"/>
    <property type="match status" value="1"/>
</dbReference>
<reference evidence="9" key="1">
    <citation type="journal article" date="2015" name="Proc. Natl. Acad. Sci. U.S.A.">
        <title>Genome sequence of the Asian Tiger mosquito, Aedes albopictus, reveals insights into its biology, genetics, and evolution.</title>
        <authorList>
            <person name="Chen X.G."/>
            <person name="Jiang X."/>
            <person name="Gu J."/>
            <person name="Xu M."/>
            <person name="Wu Y."/>
            <person name="Deng Y."/>
            <person name="Zhang C."/>
            <person name="Bonizzoni M."/>
            <person name="Dermauw W."/>
            <person name="Vontas J."/>
            <person name="Armbruster P."/>
            <person name="Huang X."/>
            <person name="Yang Y."/>
            <person name="Zhang H."/>
            <person name="He W."/>
            <person name="Peng H."/>
            <person name="Liu Y."/>
            <person name="Wu K."/>
            <person name="Chen J."/>
            <person name="Lirakis M."/>
            <person name="Topalis P."/>
            <person name="Van Leeuwen T."/>
            <person name="Hall A.B."/>
            <person name="Jiang X."/>
            <person name="Thorpe C."/>
            <person name="Mueller R.L."/>
            <person name="Sun C."/>
            <person name="Waterhouse R.M."/>
            <person name="Yan G."/>
            <person name="Tu Z.J."/>
            <person name="Fang X."/>
            <person name="James A.A."/>
        </authorList>
    </citation>
    <scope>NUCLEOTIDE SEQUENCE [LARGE SCALE GENOMIC DNA]</scope>
    <source>
        <strain evidence="9">Foshan</strain>
    </source>
</reference>
<dbReference type="Pfam" id="PF18701">
    <property type="entry name" value="DUF5641"/>
    <property type="match status" value="1"/>
</dbReference>
<dbReference type="SMART" id="SM00249">
    <property type="entry name" value="PHD"/>
    <property type="match status" value="1"/>
</dbReference>
<dbReference type="Pfam" id="PF03564">
    <property type="entry name" value="DUF1759"/>
    <property type="match status" value="1"/>
</dbReference>
<dbReference type="Gene3D" id="3.30.70.270">
    <property type="match status" value="1"/>
</dbReference>
<keyword evidence="9" id="KW-1185">Reference proteome</keyword>
<dbReference type="SUPFAM" id="SSF57903">
    <property type="entry name" value="FYVE/PHD zinc finger"/>
    <property type="match status" value="1"/>
</dbReference>
<dbReference type="InterPro" id="IPR001965">
    <property type="entry name" value="Znf_PHD"/>
</dbReference>
<evidence type="ECO:0000256" key="4">
    <source>
        <dbReference type="PROSITE-ProRule" id="PRU00146"/>
    </source>
</evidence>
<dbReference type="InterPro" id="IPR019786">
    <property type="entry name" value="Zinc_finger_PHD-type_CS"/>
</dbReference>
<dbReference type="EnsemblMetazoa" id="AALFPA23_010877.R15346">
    <property type="protein sequence ID" value="AALFPA23_010877.P15346"/>
    <property type="gene ID" value="AALFPA23_010877"/>
</dbReference>
<dbReference type="PANTHER" id="PTHR47331:SF1">
    <property type="entry name" value="GAG-LIKE PROTEIN"/>
    <property type="match status" value="1"/>
</dbReference>
<evidence type="ECO:0000256" key="2">
    <source>
        <dbReference type="ARBA" id="ARBA00022771"/>
    </source>
</evidence>
<keyword evidence="1" id="KW-0479">Metal-binding</keyword>
<keyword evidence="3" id="KW-0862">Zinc</keyword>
<dbReference type="InterPro" id="IPR013083">
    <property type="entry name" value="Znf_RING/FYVE/PHD"/>
</dbReference>
<dbReference type="PROSITE" id="PS50016">
    <property type="entry name" value="ZF_PHD_2"/>
    <property type="match status" value="1"/>
</dbReference>
<dbReference type="InterPro" id="IPR043502">
    <property type="entry name" value="DNA/RNA_pol_sf"/>
</dbReference>
<evidence type="ECO:0000256" key="1">
    <source>
        <dbReference type="ARBA" id="ARBA00022723"/>
    </source>
</evidence>
<dbReference type="InterPro" id="IPR043128">
    <property type="entry name" value="Rev_trsase/Diguanyl_cyclase"/>
</dbReference>
<feature type="compositionally biased region" description="Polar residues" evidence="5">
    <location>
        <begin position="300"/>
        <end position="315"/>
    </location>
</feature>
<dbReference type="InterPro" id="IPR012337">
    <property type="entry name" value="RNaseH-like_sf"/>
</dbReference>
<dbReference type="SUPFAM" id="SSF56672">
    <property type="entry name" value="DNA/RNA polymerases"/>
    <property type="match status" value="1"/>
</dbReference>
<dbReference type="InterPro" id="IPR019787">
    <property type="entry name" value="Znf_PHD-finger"/>
</dbReference>
<feature type="region of interest" description="Disordered" evidence="5">
    <location>
        <begin position="369"/>
        <end position="388"/>
    </location>
</feature>
<organism evidence="8 9">
    <name type="scientific">Aedes albopictus</name>
    <name type="common">Asian tiger mosquito</name>
    <name type="synonym">Stegomyia albopicta</name>
    <dbReference type="NCBI Taxonomy" id="7160"/>
    <lineage>
        <taxon>Eukaryota</taxon>
        <taxon>Metazoa</taxon>
        <taxon>Ecdysozoa</taxon>
        <taxon>Arthropoda</taxon>
        <taxon>Hexapoda</taxon>
        <taxon>Insecta</taxon>
        <taxon>Pterygota</taxon>
        <taxon>Neoptera</taxon>
        <taxon>Endopterygota</taxon>
        <taxon>Diptera</taxon>
        <taxon>Nematocera</taxon>
        <taxon>Culicoidea</taxon>
        <taxon>Culicidae</taxon>
        <taxon>Culicinae</taxon>
        <taxon>Aedini</taxon>
        <taxon>Aedes</taxon>
        <taxon>Stegomyia</taxon>
    </lineage>
</organism>
<dbReference type="InterPro" id="IPR036397">
    <property type="entry name" value="RNaseH_sf"/>
</dbReference>
<dbReference type="Pfam" id="PF05380">
    <property type="entry name" value="Peptidase_A17"/>
    <property type="match status" value="1"/>
</dbReference>
<feature type="region of interest" description="Disordered" evidence="5">
    <location>
        <begin position="267"/>
        <end position="356"/>
    </location>
</feature>
<dbReference type="InterPro" id="IPR011011">
    <property type="entry name" value="Znf_FYVE_PHD"/>
</dbReference>
<feature type="domain" description="Integrase catalytic" evidence="7">
    <location>
        <begin position="1749"/>
        <end position="1936"/>
    </location>
</feature>
<reference evidence="8" key="2">
    <citation type="submission" date="2025-05" db="UniProtKB">
        <authorList>
            <consortium name="EnsemblMetazoa"/>
        </authorList>
    </citation>
    <scope>IDENTIFICATION</scope>
    <source>
        <strain evidence="8">Foshan</strain>
    </source>
</reference>
<dbReference type="InterPro" id="IPR040676">
    <property type="entry name" value="DUF5641"/>
</dbReference>
<evidence type="ECO:0000259" key="6">
    <source>
        <dbReference type="PROSITE" id="PS50016"/>
    </source>
</evidence>
<keyword evidence="2 4" id="KW-0863">Zinc-finger</keyword>
<feature type="compositionally biased region" description="Polar residues" evidence="5">
    <location>
        <begin position="369"/>
        <end position="385"/>
    </location>
</feature>
<proteinExistence type="predicted"/>
<dbReference type="GeneID" id="109404454"/>
<dbReference type="PROSITE" id="PS01359">
    <property type="entry name" value="ZF_PHD_1"/>
    <property type="match status" value="1"/>
</dbReference>
<dbReference type="CDD" id="cd15489">
    <property type="entry name" value="PHD_SF"/>
    <property type="match status" value="1"/>
</dbReference>
<dbReference type="RefSeq" id="XP_062704949.1">
    <property type="nucleotide sequence ID" value="XM_062848965.1"/>
</dbReference>
<evidence type="ECO:0000256" key="5">
    <source>
        <dbReference type="SAM" id="MobiDB-lite"/>
    </source>
</evidence>
<dbReference type="SUPFAM" id="SSF53098">
    <property type="entry name" value="Ribonuclease H-like"/>
    <property type="match status" value="1"/>
</dbReference>
<name>A0ABM1YP42_AEDAL</name>
<feature type="region of interest" description="Disordered" evidence="5">
    <location>
        <begin position="2070"/>
        <end position="2103"/>
    </location>
</feature>
<dbReference type="InterPro" id="IPR001584">
    <property type="entry name" value="Integrase_cat-core"/>
</dbReference>
<evidence type="ECO:0000313" key="8">
    <source>
        <dbReference type="EnsemblMetazoa" id="AALFPA23_010877.P15346"/>
    </source>
</evidence>
<feature type="compositionally biased region" description="Basic and acidic residues" evidence="5">
    <location>
        <begin position="2089"/>
        <end position="2103"/>
    </location>
</feature>
<sequence length="2103" mass="237892">MSTTSGKSGNRTERQATEAAVVTGIDSLTIVDKAKSGAKDAANQVTGAECAAALQPTKTVLNPKADDAVGAVAEDRTTGTKPKQVTNPRAAVPVDPQQLSTAPAGTTLSSIRVRVTRFSHCEMCNDRDNSRMVQCDNCSLWYHFSCVDVTSGIADYSWVCPACAEESRQLHGTSAHCEILHQDPSSNQLSSKRSLGKTSSKRSEQRRIDRRLQKLEELKELEKRFLEEKYRILDEEDDDVGTVTSDDSMATNEIVKIQGWLRETDQCGEGDSGLVEEDVRPNPAIGGNTGHETLHGFAPNQRSTPRSQINRQAPRSDSAAARGTNMQSHRMMDTFSISRSELRSGTRMQSYPTRTLGCPSAAKVHFQQPAQPEIRNQQHISSGSDRIQRRERYPSLIDEPEHDQHLDEDSLCVLNRSQLAARQVVPKDLPEFSGNAEDWPLFYSTYNSSTHMCGFSNEENMLRIRKCLKGKALEAVRCRLLHPTNVAGVMSTLKMLYGRPEAIVHASIRKIRSLPAPQVEKLDTLINFALTIENLVATIEACGVQDFVYNASLKFELIDRLPPGLKLDWAKHSRNNPAPNLTDFSSWLYAIAEDASTVMQTSSTSARSRWTKSDGFINVHADADCTNLRSLQADRPGSQSSSLVELPECIVCKNDCQSVAKCKRFTELTLDAKWDVVREAKLCRKCLRRHNGVCRQQKPCGTRGCTFLHHPLLHNERSHVSNGPSETPADAFGSCNIHMTQTNEILFRIVPVLIHGPSKVIRTYAFIDDGSELTLMEQSLADEIGVWGPKSSLCLKWTGGTNRVEDESRKVAVEISAVGFDSRRHQLTNVQTIHDLQLRPQTMVLSELQERFSYLSGLPVESYINVCPRILIGLDNAYLGHVLKSREGKPREPIAVKTQLGWIIYGSCNQKRRSSNYVNVHTIKVCDCNPQTDENLHLAMKTYFDLDSLGISTPNKTLRSPEEQRAVELLEKQTIPKAGRYEAGLLWKYENVRLPNSKDMAYKRWQCLDRRMNQDKQLSATIQQKMADYVSKGYVRKLTEPELNVRPAREWYLPVFPVMNPNKPNKVRLVWDAAACAYGISLNSLLLKGPDLLTSLLTVLIQFREFRIGICGDIREMYLQILLSKDTRLRFFWKENEHDTSPQVFEMLVLPFGVSCAPTIAQYVKNINAKQFEHELPTVVRAIVEQHYVDDMLSSVETEGEAIALASNVKQIHAAAGFEMRNWISNSATLLEALDEPKTEEKDLTIAEEGVTEKVLGLWWNTNTDCFTFKVSPRYDPELISGMRIPTKREVLRTLMMIFDPLGLIGHFLMFLKVILQEIWRTSVTWDDPIEEIQFEKWLQWLKVLPEVEKVEVPRCYRSTISIESAMEVQMHVFVDASENGFAAVVYLRFQQGNLTETALVGSKTRVAPLKFLSIPRSELQACVIGARFSTSILKSLTVKVDRRFFWTDSSDVISWINSDHRRYSQFVAYRISEILDTTEMHEWQWLRTQSNVADEGTKWKRVPDLRNTSRWFTGPDFLKKPINEWPVELAAPKATNEELRPHLLVHVVVPGPVIDPENFSQWTPLVRRVALVFRFISNVRISDAEQRSKGSLTTCELVRAERYLYRFAQCCAYADEIAVLTNKRVSNGNEMSVPKSSPIYQLCPFLDEHDVLRMRGRTAACPFVDQHAVNPIILPRNHQVTRLVVGHYHRMYHHQNHNTVLNELRQRYVISRLKATFNKIRRDCQQCKNDRIRPLAPIMGNLPVARLAAYSPPFSHMGVDYFGPLSVSVGRRSEKRWVLLATCLTTRAIHLQVVHSMTTNSCIMAIRNVMARRGTPAVIYSDRGTNFQGACSELETAMKNLDNERLAKEFTTSNTTWTSIPPASPHMGGAWERLVRTVKQNLDRIKPSESMPHEVLENMLNEVENIINSRPLTSIPIDNDQSPVLTPNHFLLGSSNGMRSWVPLDDSPRTLKSSWHFSQILANRFWKLWLQDYLPSITRRTKWFTETKPIKVNDIVIIVDPKLARNCWPKGRVIGIKKSTDGQVRSATVQTSSGIYERPTVKLAVLDVGVEENAHPDDQKRILGGAVDSATSTLRRAPDAPVSTTPDGHQRDCFVHDRRQTP</sequence>